<dbReference type="InterPro" id="IPR012953">
    <property type="entry name" value="BOP1_N_dom"/>
</dbReference>
<feature type="region of interest" description="Disordered" evidence="7">
    <location>
        <begin position="1"/>
        <end position="104"/>
    </location>
</feature>
<proteinExistence type="predicted"/>
<sequence length="238" mass="27510">MRGTKSSLKSQKQKPRSMKEEDLLLDSGTNSVYDGDSLSVSFSSNDFKDDGSTKDGDRESSVDGHEGSNDNNSEQVDGEEDGSDQGSEQDEVSEESDEVAPRNAVGDVPLEWYKDEIFIDYDITEKKITKKEKRDKLDSFLATMDNFTNWCKIDDEYNDEEVELTKEERRIIHRILKGEGPHTDFDRYASYVNWFKWDDAIHPLSRAPERKRFIPSKWEAKMVVKFDKPEEEPLLWSD</sequence>
<dbReference type="EMBL" id="JAEFBJ010000010">
    <property type="protein sequence ID" value="KAG7565461.1"/>
    <property type="molecule type" value="Genomic_DNA"/>
</dbReference>
<evidence type="ECO:0000256" key="2">
    <source>
        <dbReference type="ARBA" id="ARBA00022517"/>
    </source>
</evidence>
<feature type="domain" description="BOP1 N-terminal" evidence="8">
    <location>
        <begin position="113"/>
        <end position="238"/>
    </location>
</feature>
<evidence type="ECO:0000313" key="9">
    <source>
        <dbReference type="EMBL" id="KAG7565461.1"/>
    </source>
</evidence>
<dbReference type="Pfam" id="PF08145">
    <property type="entry name" value="BOP1NT"/>
    <property type="match status" value="1"/>
</dbReference>
<evidence type="ECO:0000256" key="6">
    <source>
        <dbReference type="ARBA" id="ARBA00023242"/>
    </source>
</evidence>
<feature type="compositionally biased region" description="Polar residues" evidence="7">
    <location>
        <begin position="27"/>
        <end position="45"/>
    </location>
</feature>
<dbReference type="SMART" id="SM01035">
    <property type="entry name" value="BOP1NT"/>
    <property type="match status" value="1"/>
</dbReference>
<evidence type="ECO:0000256" key="4">
    <source>
        <dbReference type="ARBA" id="ARBA00022574"/>
    </source>
</evidence>
<gene>
    <name evidence="9" type="ORF">ISN44_As10g021430</name>
</gene>
<keyword evidence="5" id="KW-0677">Repeat</keyword>
<keyword evidence="3" id="KW-0698">rRNA processing</keyword>
<dbReference type="InterPro" id="IPR028598">
    <property type="entry name" value="BOP1/Erb1"/>
</dbReference>
<evidence type="ECO:0000256" key="7">
    <source>
        <dbReference type="SAM" id="MobiDB-lite"/>
    </source>
</evidence>
<feature type="compositionally biased region" description="Polar residues" evidence="7">
    <location>
        <begin position="1"/>
        <end position="10"/>
    </location>
</feature>
<keyword evidence="2" id="KW-0690">Ribosome biogenesis</keyword>
<dbReference type="GO" id="GO:0030687">
    <property type="term" value="C:preribosome, large subunit precursor"/>
    <property type="evidence" value="ECO:0007669"/>
    <property type="project" value="TreeGrafter"/>
</dbReference>
<dbReference type="OrthoDB" id="5571054at2759"/>
<dbReference type="PANTHER" id="PTHR17605:SF0">
    <property type="entry name" value="RIBOSOME BIOGENESIS PROTEIN BOP1"/>
    <property type="match status" value="1"/>
</dbReference>
<keyword evidence="4" id="KW-0853">WD repeat</keyword>
<keyword evidence="6" id="KW-0539">Nucleus</keyword>
<reference evidence="9 10" key="1">
    <citation type="submission" date="2020-12" db="EMBL/GenBank/DDBJ databases">
        <title>Concerted genomic and epigenomic changes stabilize Arabidopsis allopolyploids.</title>
        <authorList>
            <person name="Chen Z."/>
        </authorList>
    </citation>
    <scope>NUCLEOTIDE SEQUENCE [LARGE SCALE GENOMIC DNA]</scope>
    <source>
        <strain evidence="9">As9502</strain>
        <tissue evidence="9">Leaf</tissue>
    </source>
</reference>
<evidence type="ECO:0000256" key="5">
    <source>
        <dbReference type="ARBA" id="ARBA00022737"/>
    </source>
</evidence>
<evidence type="ECO:0000259" key="8">
    <source>
        <dbReference type="SMART" id="SM01035"/>
    </source>
</evidence>
<evidence type="ECO:0000256" key="1">
    <source>
        <dbReference type="ARBA" id="ARBA00004604"/>
    </source>
</evidence>
<dbReference type="GO" id="GO:0043021">
    <property type="term" value="F:ribonucleoprotein complex binding"/>
    <property type="evidence" value="ECO:0007669"/>
    <property type="project" value="TreeGrafter"/>
</dbReference>
<organism evidence="9 10">
    <name type="scientific">Arabidopsis suecica</name>
    <name type="common">Swedish thale-cress</name>
    <name type="synonym">Cardaminopsis suecica</name>
    <dbReference type="NCBI Taxonomy" id="45249"/>
    <lineage>
        <taxon>Eukaryota</taxon>
        <taxon>Viridiplantae</taxon>
        <taxon>Streptophyta</taxon>
        <taxon>Embryophyta</taxon>
        <taxon>Tracheophyta</taxon>
        <taxon>Spermatophyta</taxon>
        <taxon>Magnoliopsida</taxon>
        <taxon>eudicotyledons</taxon>
        <taxon>Gunneridae</taxon>
        <taxon>Pentapetalae</taxon>
        <taxon>rosids</taxon>
        <taxon>malvids</taxon>
        <taxon>Brassicales</taxon>
        <taxon>Brassicaceae</taxon>
        <taxon>Camelineae</taxon>
        <taxon>Arabidopsis</taxon>
    </lineage>
</organism>
<dbReference type="GO" id="GO:0000463">
    <property type="term" value="P:maturation of LSU-rRNA from tricistronic rRNA transcript (SSU-rRNA, 5.8S rRNA, LSU-rRNA)"/>
    <property type="evidence" value="ECO:0007669"/>
    <property type="project" value="TreeGrafter"/>
</dbReference>
<dbReference type="PANTHER" id="PTHR17605">
    <property type="entry name" value="RIBOSOME BIOGENESIS PROTEIN BOP1 BLOCK OF PROLIFERATION 1 PROTEIN"/>
    <property type="match status" value="1"/>
</dbReference>
<dbReference type="Proteomes" id="UP000694251">
    <property type="component" value="Chromosome 10"/>
</dbReference>
<feature type="compositionally biased region" description="Basic and acidic residues" evidence="7">
    <location>
        <begin position="46"/>
        <end position="68"/>
    </location>
</feature>
<accession>A0A8T1ZYZ4</accession>
<protein>
    <submittedName>
        <fullName evidence="9">BOP1 N-terminal domain</fullName>
    </submittedName>
</protein>
<feature type="compositionally biased region" description="Acidic residues" evidence="7">
    <location>
        <begin position="76"/>
        <end position="98"/>
    </location>
</feature>
<comment type="subcellular location">
    <subcellularLocation>
        <location evidence="1">Nucleus</location>
        <location evidence="1">Nucleolus</location>
    </subcellularLocation>
</comment>
<dbReference type="GO" id="GO:0070545">
    <property type="term" value="C:PeBoW complex"/>
    <property type="evidence" value="ECO:0007669"/>
    <property type="project" value="TreeGrafter"/>
</dbReference>
<name>A0A8T1ZYZ4_ARASU</name>
<dbReference type="AlphaFoldDB" id="A0A8T1ZYZ4"/>
<evidence type="ECO:0000256" key="3">
    <source>
        <dbReference type="ARBA" id="ARBA00022552"/>
    </source>
</evidence>
<evidence type="ECO:0000313" key="10">
    <source>
        <dbReference type="Proteomes" id="UP000694251"/>
    </source>
</evidence>
<comment type="caution">
    <text evidence="9">The sequence shown here is derived from an EMBL/GenBank/DDBJ whole genome shotgun (WGS) entry which is preliminary data.</text>
</comment>
<keyword evidence="10" id="KW-1185">Reference proteome</keyword>